<dbReference type="Gene3D" id="3.40.1190.20">
    <property type="match status" value="1"/>
</dbReference>
<dbReference type="InParanoid" id="A0LRQ9"/>
<feature type="binding site" evidence="17">
    <location>
        <position position="250"/>
    </location>
    <ligand>
        <name>(6S)-NADPHX</name>
        <dbReference type="ChEBI" id="CHEBI:64076"/>
    </ligand>
</feature>
<dbReference type="SUPFAM" id="SSF64153">
    <property type="entry name" value="YjeF N-terminal domain-like"/>
    <property type="match status" value="1"/>
</dbReference>
<dbReference type="RefSeq" id="WP_011719182.1">
    <property type="nucleotide sequence ID" value="NC_008578.1"/>
</dbReference>
<dbReference type="PROSITE" id="PS51383">
    <property type="entry name" value="YJEF_C_3"/>
    <property type="match status" value="1"/>
</dbReference>
<evidence type="ECO:0000256" key="10">
    <source>
        <dbReference type="ARBA" id="ARBA00023027"/>
    </source>
</evidence>
<feature type="binding site" evidence="18">
    <location>
        <position position="63"/>
    </location>
    <ligand>
        <name>K(+)</name>
        <dbReference type="ChEBI" id="CHEBI:29103"/>
    </ligand>
</feature>
<evidence type="ECO:0000256" key="19">
    <source>
        <dbReference type="PIRNR" id="PIRNR017184"/>
    </source>
</evidence>
<dbReference type="Pfam" id="PF03853">
    <property type="entry name" value="YjeF_N"/>
    <property type="match status" value="1"/>
</dbReference>
<evidence type="ECO:0000259" key="21">
    <source>
        <dbReference type="PROSITE" id="PS51385"/>
    </source>
</evidence>
<accession>A0LRQ9</accession>
<comment type="function">
    <text evidence="14 19">Bifunctional enzyme that catalyzes the epimerization of the S- and R-forms of NAD(P)HX and the dehydration of the S-form of NAD(P)HX at the expense of ADP, which is converted to AMP. This allows the repair of both epimers of NAD(P)HX, a damaged form of NAD(P)H that is a result of enzymatic or heat-dependent hydration.</text>
</comment>
<evidence type="ECO:0000256" key="8">
    <source>
        <dbReference type="ARBA" id="ARBA00022857"/>
    </source>
</evidence>
<evidence type="ECO:0000313" key="22">
    <source>
        <dbReference type="EMBL" id="ABK52119.1"/>
    </source>
</evidence>
<dbReference type="GO" id="GO:0052855">
    <property type="term" value="F:ADP-dependent NAD(P)H-hydrate dehydratase activity"/>
    <property type="evidence" value="ECO:0007669"/>
    <property type="project" value="UniProtKB-UniRule"/>
</dbReference>
<dbReference type="CDD" id="cd01171">
    <property type="entry name" value="YXKO-related"/>
    <property type="match status" value="1"/>
</dbReference>
<comment type="caution">
    <text evidence="18">Lacks conserved residue(s) required for the propagation of feature annotation.</text>
</comment>
<comment type="similarity">
    <text evidence="4 19">In the C-terminal section; belongs to the NnrD/CARKD family.</text>
</comment>
<evidence type="ECO:0000256" key="13">
    <source>
        <dbReference type="ARBA" id="ARBA00023268"/>
    </source>
</evidence>
<comment type="function">
    <text evidence="17">Catalyzes the dehydration of the S-form of NAD(P)HX at the expense of ADP, which is converted to AMP. Together with NAD(P)HX epimerase, which catalyzes the epimerization of the S- and R-forms, the enzyme allows the repair of both epimers of NAD(P)HX, a damaged form of NAD(P)H that is a result of enzymatic or heat-dependent hydration.</text>
</comment>
<dbReference type="GO" id="GO:0052856">
    <property type="term" value="F:NAD(P)HX epimerase activity"/>
    <property type="evidence" value="ECO:0007669"/>
    <property type="project" value="UniProtKB-UniRule"/>
</dbReference>
<evidence type="ECO:0000259" key="20">
    <source>
        <dbReference type="PROSITE" id="PS51383"/>
    </source>
</evidence>
<feature type="domain" description="YjeF N-terminal" evidence="21">
    <location>
        <begin position="10"/>
        <end position="208"/>
    </location>
</feature>
<evidence type="ECO:0000256" key="12">
    <source>
        <dbReference type="ARBA" id="ARBA00023239"/>
    </source>
</evidence>
<keyword evidence="7 17" id="KW-0067">ATP-binding</keyword>
<dbReference type="HAMAP" id="MF_01966">
    <property type="entry name" value="NADHX_epimerase"/>
    <property type="match status" value="1"/>
</dbReference>
<dbReference type="Pfam" id="PF01256">
    <property type="entry name" value="Carb_kinase"/>
    <property type="match status" value="1"/>
</dbReference>
<dbReference type="InterPro" id="IPR030677">
    <property type="entry name" value="Nnr"/>
</dbReference>
<gene>
    <name evidence="18" type="primary">nnrE</name>
    <name evidence="17" type="synonym">nnrD</name>
    <name evidence="22" type="ordered locus">Acel_0345</name>
</gene>
<feature type="binding site" evidence="17">
    <location>
        <position position="430"/>
    </location>
    <ligand>
        <name>AMP</name>
        <dbReference type="ChEBI" id="CHEBI:456215"/>
    </ligand>
</feature>
<dbReference type="PROSITE" id="PS01050">
    <property type="entry name" value="YJEF_C_2"/>
    <property type="match status" value="1"/>
</dbReference>
<evidence type="ECO:0000256" key="1">
    <source>
        <dbReference type="ARBA" id="ARBA00000013"/>
    </source>
</evidence>
<evidence type="ECO:0000256" key="7">
    <source>
        <dbReference type="ARBA" id="ARBA00022840"/>
    </source>
</evidence>
<evidence type="ECO:0000256" key="18">
    <source>
        <dbReference type="HAMAP-Rule" id="MF_01966"/>
    </source>
</evidence>
<feature type="binding site" evidence="18">
    <location>
        <begin position="123"/>
        <end position="129"/>
    </location>
    <ligand>
        <name>(6S)-NADPHX</name>
        <dbReference type="ChEBI" id="CHEBI:64076"/>
    </ligand>
</feature>
<dbReference type="InterPro" id="IPR004443">
    <property type="entry name" value="YjeF_N_dom"/>
</dbReference>
<evidence type="ECO:0000256" key="5">
    <source>
        <dbReference type="ARBA" id="ARBA00022723"/>
    </source>
</evidence>
<evidence type="ECO:0000256" key="11">
    <source>
        <dbReference type="ARBA" id="ARBA00023235"/>
    </source>
</evidence>
<dbReference type="GO" id="GO:0016301">
    <property type="term" value="F:kinase activity"/>
    <property type="evidence" value="ECO:0007669"/>
    <property type="project" value="UniProtKB-KW"/>
</dbReference>
<dbReference type="Gene3D" id="3.40.50.10260">
    <property type="entry name" value="YjeF N-terminal domain"/>
    <property type="match status" value="1"/>
</dbReference>
<feature type="binding site" evidence="17">
    <location>
        <position position="361"/>
    </location>
    <ligand>
        <name>(6S)-NADPHX</name>
        <dbReference type="ChEBI" id="CHEBI:64076"/>
    </ligand>
</feature>
<comment type="function">
    <text evidence="18">Catalyzes the epimerization of the S- and R-forms of NAD(P)HX, a damaged form of NAD(P)H that is a result of enzymatic or heat-dependent hydration. This is a prerequisite for the S-specific NAD(P)H-hydrate dehydratase to allow the repair of both epimers of NAD(P)HX.</text>
</comment>
<dbReference type="OrthoDB" id="9806925at2"/>
<evidence type="ECO:0000256" key="16">
    <source>
        <dbReference type="ARBA" id="ARBA00049209"/>
    </source>
</evidence>
<feature type="domain" description="YjeF C-terminal" evidence="20">
    <location>
        <begin position="215"/>
        <end position="489"/>
    </location>
</feature>
<keyword evidence="5 18" id="KW-0479">Metal-binding</keyword>
<dbReference type="STRING" id="351607.Acel_0345"/>
<comment type="subunit">
    <text evidence="17">Homotetramer.</text>
</comment>
<feature type="binding site" evidence="18">
    <location>
        <begin position="62"/>
        <end position="66"/>
    </location>
    <ligand>
        <name>(6S)-NADPHX</name>
        <dbReference type="ChEBI" id="CHEBI:64076"/>
    </ligand>
</feature>
<feature type="binding site" evidence="18">
    <location>
        <position position="151"/>
    </location>
    <ligand>
        <name>(6S)-NADPHX</name>
        <dbReference type="ChEBI" id="CHEBI:64076"/>
    </ligand>
</feature>
<dbReference type="FunCoup" id="A0LRQ9">
    <property type="interactions" value="73"/>
</dbReference>
<sequence length="495" mass="50165">MRHAHPVAVVRAAEAAVMARLPAGTLMQRAAAALAAVAGRLLRRRVGRVYGARVGILVGSGDNGGDALFAGARLARAGARVVAVPLGARVHAGGRDALTDAGGSFGSAADLADVDLVLDGIVGIGGRPGLRPEAVAALRRVPADATVVAVDVPSGVDPDTGEVCGTAVRADVTVTFGAFKPGLLIDPGAEHAGRIEYVDIGLGPFLPTPWLTVLDDEDLPARLPRLARTADKYQRGVLGVVAGSPRYTGAAVLTVGGALRTGIGMVRFVGAAEPADRVRARWPEAVVTVLPDDARDVAAAGRVQAWVVGPGLEPDDVGHALVAQVLAMPVPVVVDAGGLAVLAADRSLLDGRRAPTVLTPHAGELARLLRMPPGGRRDIEEHRLAFARRAADEFGATVLLKGTTTCVASPSGLVRVNPTGTPVLATAGSGDVLSGVIGALLAGGLSAFDAASVGAYLHGLAAQLVSGPAGRPISATDLWAALPDAIPGRPDSREW</sequence>
<evidence type="ECO:0000256" key="4">
    <source>
        <dbReference type="ARBA" id="ARBA00009524"/>
    </source>
</evidence>
<dbReference type="KEGG" id="ace:Acel_0345"/>
<dbReference type="AlphaFoldDB" id="A0LRQ9"/>
<keyword evidence="22" id="KW-0808">Transferase</keyword>
<comment type="catalytic activity">
    <reaction evidence="1 18 19">
        <text>(6R)-NADHX = (6S)-NADHX</text>
        <dbReference type="Rhea" id="RHEA:32215"/>
        <dbReference type="ChEBI" id="CHEBI:64074"/>
        <dbReference type="ChEBI" id="CHEBI:64075"/>
        <dbReference type="EC" id="5.1.99.6"/>
    </reaction>
</comment>
<keyword evidence="22" id="KW-0418">Kinase</keyword>
<keyword evidence="12 17" id="KW-0456">Lyase</keyword>
<proteinExistence type="inferred from homology"/>
<evidence type="ECO:0000313" key="23">
    <source>
        <dbReference type="Proteomes" id="UP000008221"/>
    </source>
</evidence>
<keyword evidence="9 18" id="KW-0630">Potassium</keyword>
<dbReference type="HOGENOM" id="CLU_024853_4_0_11"/>
<comment type="catalytic activity">
    <reaction evidence="16 17 19">
        <text>(6S)-NADPHX + ADP = AMP + phosphate + NADPH + H(+)</text>
        <dbReference type="Rhea" id="RHEA:32235"/>
        <dbReference type="ChEBI" id="CHEBI:15378"/>
        <dbReference type="ChEBI" id="CHEBI:43474"/>
        <dbReference type="ChEBI" id="CHEBI:57783"/>
        <dbReference type="ChEBI" id="CHEBI:64076"/>
        <dbReference type="ChEBI" id="CHEBI:456215"/>
        <dbReference type="ChEBI" id="CHEBI:456216"/>
        <dbReference type="EC" id="4.2.1.136"/>
    </reaction>
</comment>
<keyword evidence="8 17" id="KW-0521">NADP</keyword>
<evidence type="ECO:0000256" key="3">
    <source>
        <dbReference type="ARBA" id="ARBA00006001"/>
    </source>
</evidence>
<dbReference type="PROSITE" id="PS51385">
    <property type="entry name" value="YJEF_N"/>
    <property type="match status" value="1"/>
</dbReference>
<keyword evidence="23" id="KW-1185">Reference proteome</keyword>
<dbReference type="EC" id="5.1.99.6" evidence="19"/>
<keyword evidence="6 17" id="KW-0547">Nucleotide-binding</keyword>
<feature type="binding site" evidence="18">
    <location>
        <position position="154"/>
    </location>
    <ligand>
        <name>K(+)</name>
        <dbReference type="ChEBI" id="CHEBI:29103"/>
    </ligand>
</feature>
<evidence type="ECO:0000256" key="15">
    <source>
        <dbReference type="ARBA" id="ARBA00048238"/>
    </source>
</evidence>
<evidence type="ECO:0000256" key="2">
    <source>
        <dbReference type="ARBA" id="ARBA00000909"/>
    </source>
</evidence>
<comment type="cofactor">
    <cofactor evidence="17">
        <name>Mg(2+)</name>
        <dbReference type="ChEBI" id="CHEBI:18420"/>
    </cofactor>
</comment>
<dbReference type="HAMAP" id="MF_01965">
    <property type="entry name" value="NADHX_dehydratase"/>
    <property type="match status" value="1"/>
</dbReference>
<reference evidence="22 23" key="1">
    <citation type="journal article" date="2009" name="Genome Res.">
        <title>Complete genome of the cellulolytic thermophile Acidothermus cellulolyticus 11B provides insights into its ecophysiological and evolutionary adaptations.</title>
        <authorList>
            <person name="Barabote R.D."/>
            <person name="Xie G."/>
            <person name="Leu D.H."/>
            <person name="Normand P."/>
            <person name="Necsulea A."/>
            <person name="Daubin V."/>
            <person name="Medigue C."/>
            <person name="Adney W.S."/>
            <person name="Xu X.C."/>
            <person name="Lapidus A."/>
            <person name="Parales R.E."/>
            <person name="Detter C."/>
            <person name="Pujic P."/>
            <person name="Bruce D."/>
            <person name="Lavire C."/>
            <person name="Challacombe J.F."/>
            <person name="Brettin T.S."/>
            <person name="Berry A.M."/>
        </authorList>
    </citation>
    <scope>NUCLEOTIDE SEQUENCE [LARGE SCALE GENOMIC DNA]</scope>
    <source>
        <strain evidence="23">ATCC 43068 / DSM 8971 / 11B</strain>
    </source>
</reference>
<dbReference type="InterPro" id="IPR029056">
    <property type="entry name" value="Ribokinase-like"/>
</dbReference>
<comment type="similarity">
    <text evidence="18">Belongs to the NnrE/AIBP family.</text>
</comment>
<dbReference type="GO" id="GO:0005524">
    <property type="term" value="F:ATP binding"/>
    <property type="evidence" value="ECO:0007669"/>
    <property type="project" value="UniProtKB-UniRule"/>
</dbReference>
<dbReference type="GO" id="GO:0110051">
    <property type="term" value="P:metabolite repair"/>
    <property type="evidence" value="ECO:0007669"/>
    <property type="project" value="TreeGrafter"/>
</dbReference>
<dbReference type="PANTHER" id="PTHR12592">
    <property type="entry name" value="ATP-DEPENDENT (S)-NAD(P)H-HYDRATE DEHYDRATASE FAMILY MEMBER"/>
    <property type="match status" value="1"/>
</dbReference>
<protein>
    <recommendedName>
        <fullName evidence="19">Bifunctional NAD(P)H-hydrate repair enzyme</fullName>
    </recommendedName>
    <alternativeName>
        <fullName evidence="19">Nicotinamide nucleotide repair protein</fullName>
    </alternativeName>
    <domain>
        <recommendedName>
            <fullName evidence="19">ADP-dependent (S)-NAD(P)H-hydrate dehydratase</fullName>
            <ecNumber evidence="19">4.2.1.136</ecNumber>
        </recommendedName>
        <alternativeName>
            <fullName evidence="19">ADP-dependent NAD(P)HX dehydratase</fullName>
        </alternativeName>
    </domain>
    <domain>
        <recommendedName>
            <fullName evidence="19">NAD(P)H-hydrate epimerase</fullName>
            <ecNumber evidence="19">5.1.99.6</ecNumber>
        </recommendedName>
    </domain>
</protein>
<evidence type="ECO:0000256" key="17">
    <source>
        <dbReference type="HAMAP-Rule" id="MF_01965"/>
    </source>
</evidence>
<dbReference type="EC" id="4.2.1.136" evidence="19"/>
<comment type="catalytic activity">
    <reaction evidence="2 18 19">
        <text>(6R)-NADPHX = (6S)-NADPHX</text>
        <dbReference type="Rhea" id="RHEA:32227"/>
        <dbReference type="ChEBI" id="CHEBI:64076"/>
        <dbReference type="ChEBI" id="CHEBI:64077"/>
        <dbReference type="EC" id="5.1.99.6"/>
    </reaction>
</comment>
<dbReference type="Proteomes" id="UP000008221">
    <property type="component" value="Chromosome"/>
</dbReference>
<evidence type="ECO:0000256" key="6">
    <source>
        <dbReference type="ARBA" id="ARBA00022741"/>
    </source>
</evidence>
<dbReference type="NCBIfam" id="TIGR00196">
    <property type="entry name" value="yjeF_cterm"/>
    <property type="match status" value="1"/>
</dbReference>
<dbReference type="PIRSF" id="PIRSF017184">
    <property type="entry name" value="Nnr"/>
    <property type="match status" value="1"/>
</dbReference>
<dbReference type="eggNOG" id="COG0062">
    <property type="taxonomic scope" value="Bacteria"/>
</dbReference>
<feature type="binding site" evidence="17">
    <location>
        <begin position="401"/>
        <end position="405"/>
    </location>
    <ligand>
        <name>AMP</name>
        <dbReference type="ChEBI" id="CHEBI:456215"/>
    </ligand>
</feature>
<dbReference type="EMBL" id="CP000481">
    <property type="protein sequence ID" value="ABK52119.1"/>
    <property type="molecule type" value="Genomic_DNA"/>
</dbReference>
<feature type="binding site" evidence="17">
    <location>
        <position position="311"/>
    </location>
    <ligand>
        <name>(6S)-NADPHX</name>
        <dbReference type="ChEBI" id="CHEBI:64076"/>
    </ligand>
</feature>
<name>A0LRQ9_ACIC1</name>
<comment type="catalytic activity">
    <reaction evidence="15 17 19">
        <text>(6S)-NADHX + ADP = AMP + phosphate + NADH + H(+)</text>
        <dbReference type="Rhea" id="RHEA:32223"/>
        <dbReference type="ChEBI" id="CHEBI:15378"/>
        <dbReference type="ChEBI" id="CHEBI:43474"/>
        <dbReference type="ChEBI" id="CHEBI:57945"/>
        <dbReference type="ChEBI" id="CHEBI:64074"/>
        <dbReference type="ChEBI" id="CHEBI:456215"/>
        <dbReference type="ChEBI" id="CHEBI:456216"/>
        <dbReference type="EC" id="4.2.1.136"/>
    </reaction>
</comment>
<organism evidence="22 23">
    <name type="scientific">Acidothermus cellulolyticus (strain ATCC 43068 / DSM 8971 / 11B)</name>
    <dbReference type="NCBI Taxonomy" id="351607"/>
    <lineage>
        <taxon>Bacteria</taxon>
        <taxon>Bacillati</taxon>
        <taxon>Actinomycetota</taxon>
        <taxon>Actinomycetes</taxon>
        <taxon>Acidothermales</taxon>
        <taxon>Acidothermaceae</taxon>
        <taxon>Acidothermus</taxon>
    </lineage>
</organism>
<dbReference type="SUPFAM" id="SSF53613">
    <property type="entry name" value="Ribokinase-like"/>
    <property type="match status" value="1"/>
</dbReference>
<keyword evidence="10 17" id="KW-0520">NAD</keyword>
<dbReference type="InterPro" id="IPR000631">
    <property type="entry name" value="CARKD"/>
</dbReference>
<dbReference type="GO" id="GO:0046496">
    <property type="term" value="P:nicotinamide nucleotide metabolic process"/>
    <property type="evidence" value="ECO:0007669"/>
    <property type="project" value="UniProtKB-UniRule"/>
</dbReference>
<keyword evidence="11 18" id="KW-0413">Isomerase</keyword>
<evidence type="ECO:0000256" key="14">
    <source>
        <dbReference type="ARBA" id="ARBA00025153"/>
    </source>
</evidence>
<dbReference type="InterPro" id="IPR036652">
    <property type="entry name" value="YjeF_N_dom_sf"/>
</dbReference>
<dbReference type="GO" id="GO:0046872">
    <property type="term" value="F:metal ion binding"/>
    <property type="evidence" value="ECO:0007669"/>
    <property type="project" value="UniProtKB-UniRule"/>
</dbReference>
<keyword evidence="13" id="KW-0511">Multifunctional enzyme</keyword>
<feature type="binding site" evidence="18">
    <location>
        <position position="119"/>
    </location>
    <ligand>
        <name>K(+)</name>
        <dbReference type="ChEBI" id="CHEBI:29103"/>
    </ligand>
</feature>
<dbReference type="InterPro" id="IPR017953">
    <property type="entry name" value="Carbohydrate_kinase_pred_CS"/>
</dbReference>
<comment type="similarity">
    <text evidence="17">Belongs to the NnrD/CARKD family.</text>
</comment>
<evidence type="ECO:0000256" key="9">
    <source>
        <dbReference type="ARBA" id="ARBA00022958"/>
    </source>
</evidence>
<dbReference type="PANTHER" id="PTHR12592:SF0">
    <property type="entry name" value="ATP-DEPENDENT (S)-NAD(P)H-HYDRATE DEHYDRATASE"/>
    <property type="match status" value="1"/>
</dbReference>
<comment type="cofactor">
    <cofactor evidence="18 19">
        <name>K(+)</name>
        <dbReference type="ChEBI" id="CHEBI:29103"/>
    </cofactor>
    <text evidence="18 19">Binds 1 potassium ion per subunit.</text>
</comment>
<comment type="similarity">
    <text evidence="3 19">In the N-terminal section; belongs to the NnrE/AIBP family.</text>
</comment>
<feature type="binding site" evidence="17">
    <location>
        <position position="431"/>
    </location>
    <ligand>
        <name>(6S)-NADPHX</name>
        <dbReference type="ChEBI" id="CHEBI:64076"/>
    </ligand>
</feature>
<dbReference type="eggNOG" id="COG0063">
    <property type="taxonomic scope" value="Bacteria"/>
</dbReference>